<organism evidence="1 2">
    <name type="scientific">phage Lak_Megaphage_RVC_AP3_GC26</name>
    <dbReference type="NCBI Taxonomy" id="3109225"/>
    <lineage>
        <taxon>Viruses</taxon>
        <taxon>Duplodnaviria</taxon>
        <taxon>Heunggongvirae</taxon>
        <taxon>Uroviricota</taxon>
        <taxon>Caudoviricetes</taxon>
        <taxon>Caudoviricetes code 15 clade</taxon>
    </lineage>
</organism>
<keyword evidence="2" id="KW-1185">Reference proteome</keyword>
<protein>
    <submittedName>
        <fullName evidence="1">Uncharacterized protein</fullName>
    </submittedName>
</protein>
<evidence type="ECO:0000313" key="1">
    <source>
        <dbReference type="EMBL" id="WQJ51586.1"/>
    </source>
</evidence>
<accession>A0ABZ0Z0E5</accession>
<name>A0ABZ0Z0E5_9CAUD</name>
<dbReference type="EMBL" id="OR769219">
    <property type="protein sequence ID" value="WQJ51586.1"/>
    <property type="molecule type" value="Genomic_DNA"/>
</dbReference>
<evidence type="ECO:0000313" key="2">
    <source>
        <dbReference type="Proteomes" id="UP001348805"/>
    </source>
</evidence>
<reference evidence="1 2" key="1">
    <citation type="submission" date="2023-11" db="EMBL/GenBank/DDBJ databases">
        <authorList>
            <person name="Cook R."/>
            <person name="Crisci M."/>
            <person name="Pye H."/>
            <person name="Adriaenssens E."/>
            <person name="Santini J."/>
        </authorList>
    </citation>
    <scope>NUCLEOTIDE SEQUENCE [LARGE SCALE GENOMIC DNA]</scope>
    <source>
        <strain evidence="1">Lak_Megaphage_RVC_AP3_GC26</strain>
    </source>
</reference>
<sequence>MVKNYNENAFNELVNTINKHIDGDSSALPVLVDMITELDKKYPMLKNKFIHDMGSFMTHWFNLINDSKSCSLKLRAKILNVDFVTTYSDFNNFTTYCYDVIEQEINPHTNRLYSSDLLSYLACIIKAIIQTTRRQLGLDLNSKKYGNTIKNDIATA</sequence>
<proteinExistence type="predicted"/>
<dbReference type="Proteomes" id="UP001348805">
    <property type="component" value="Segment"/>
</dbReference>